<dbReference type="InterPro" id="IPR013107">
    <property type="entry name" value="Acyl-CoA_DH_C"/>
</dbReference>
<keyword evidence="8" id="KW-1185">Reference proteome</keyword>
<evidence type="ECO:0000313" key="9">
    <source>
        <dbReference type="Proteomes" id="UP000278036"/>
    </source>
</evidence>
<dbReference type="GO" id="GO:0050660">
    <property type="term" value="F:flavin adenine dinucleotide binding"/>
    <property type="evidence" value="ECO:0007669"/>
    <property type="project" value="InterPro"/>
</dbReference>
<evidence type="ECO:0000259" key="5">
    <source>
        <dbReference type="Pfam" id="PF08028"/>
    </source>
</evidence>
<dbReference type="Proteomes" id="UP000278036">
    <property type="component" value="Unassembled WGS sequence"/>
</dbReference>
<dbReference type="PANTHER" id="PTHR43831:SF1">
    <property type="entry name" value="ISOBUTYRYL-COA DEHYDROGENASE, MITOCHONDRIAL"/>
    <property type="match status" value="1"/>
</dbReference>
<dbReference type="InParanoid" id="A0A3A9JVQ1"/>
<dbReference type="InterPro" id="IPR009100">
    <property type="entry name" value="AcylCoA_DH/oxidase_NM_dom_sf"/>
</dbReference>
<feature type="domain" description="Acyl-CoA oxidase/dehydrogenase middle" evidence="3">
    <location>
        <begin position="125"/>
        <end position="216"/>
    </location>
</feature>
<gene>
    <name evidence="6" type="ORF">D6Z83_07140</name>
    <name evidence="7" type="ORF">EBE87_10380</name>
</gene>
<dbReference type="Pfam" id="PF02771">
    <property type="entry name" value="Acyl-CoA_dh_N"/>
    <property type="match status" value="1"/>
</dbReference>
<dbReference type="InterPro" id="IPR036250">
    <property type="entry name" value="AcylCo_DH-like_C"/>
</dbReference>
<dbReference type="SUPFAM" id="SSF56645">
    <property type="entry name" value="Acyl-CoA dehydrogenase NM domain-like"/>
    <property type="match status" value="1"/>
</dbReference>
<dbReference type="Gene3D" id="2.40.110.10">
    <property type="entry name" value="Butyryl-CoA Dehydrogenase, subunit A, domain 2"/>
    <property type="match status" value="1"/>
</dbReference>
<feature type="domain" description="Acyl-CoA dehydrogenase C-terminal" evidence="5">
    <location>
        <begin position="246"/>
        <end position="367"/>
    </location>
</feature>
<dbReference type="InterPro" id="IPR052547">
    <property type="entry name" value="Mito_Isobutyryl-CoADH"/>
</dbReference>
<accession>A0A3A9JVQ1</accession>
<dbReference type="EMBL" id="RFLX01000006">
    <property type="protein sequence ID" value="RMI25021.1"/>
    <property type="molecule type" value="Genomic_DNA"/>
</dbReference>
<dbReference type="SUPFAM" id="SSF47203">
    <property type="entry name" value="Acyl-CoA dehydrogenase C-terminal domain-like"/>
    <property type="match status" value="1"/>
</dbReference>
<evidence type="ECO:0000259" key="3">
    <source>
        <dbReference type="Pfam" id="PF02770"/>
    </source>
</evidence>
<reference evidence="6 9" key="1">
    <citation type="submission" date="2018-09" db="EMBL/GenBank/DDBJ databases">
        <title>Roseomonas sp. nov., isolated from feces of Tibetan antelopes in the Qinghai-Tibet plateau, China.</title>
        <authorList>
            <person name="Tian Z."/>
        </authorList>
    </citation>
    <scope>NUCLEOTIDE SEQUENCE [LARGE SCALE GENOMIC DNA]</scope>
    <source>
        <strain evidence="7 8">Z23</strain>
        <strain evidence="6 9">Z24</strain>
    </source>
</reference>
<evidence type="ECO:0000256" key="1">
    <source>
        <dbReference type="ARBA" id="ARBA00022630"/>
    </source>
</evidence>
<dbReference type="PANTHER" id="PTHR43831">
    <property type="entry name" value="ISOBUTYRYL-COA DEHYDROGENASE"/>
    <property type="match status" value="1"/>
</dbReference>
<sequence>MSLAFALRPSGADLAALSRDFASRADAHDRDGSFPHENIAKLHQAGLLALTVPRQNGGAGAGLTEAAEAIGAVAQGCASTGLVFAMQLTQQAALAREEVVPHALRARVAMDAVREGALLNALRVEPELGSPSRGGLPQTIVRRQPDGSLLLTGRKIYSTGAPGLSWMLVWARDDAEEPRVGPVLVPARAPGVRIVESWDHIGMRATGSHDVVFEGVSLPAAHAAALRPPASRIGADPGFGSWNAVTLGALYTGVARAAREWVITFLRERVPSGLGKPLATLPRMQEKVGEIEGLLAANARLIASLAHDFDAGRPAAMAEAHLLKVVLVENAVRAVETAASLAGNHALSRHNPVERHLRDVLCSRVHVPSAEAAQTAAGRAALLP</sequence>
<evidence type="ECO:0000313" key="6">
    <source>
        <dbReference type="EMBL" id="RKK04888.1"/>
    </source>
</evidence>
<dbReference type="Gene3D" id="1.10.540.10">
    <property type="entry name" value="Acyl-CoA dehydrogenase/oxidase, N-terminal domain"/>
    <property type="match status" value="1"/>
</dbReference>
<keyword evidence="1" id="KW-0285">Flavoprotein</keyword>
<protein>
    <submittedName>
        <fullName evidence="6">Acyl-CoA dehydrogenase</fullName>
    </submittedName>
</protein>
<dbReference type="InterPro" id="IPR037069">
    <property type="entry name" value="AcylCoA_DH/ox_N_sf"/>
</dbReference>
<organism evidence="6 9">
    <name type="scientific">Teichococcus wenyumeiae</name>
    <dbReference type="NCBI Taxonomy" id="2478470"/>
    <lineage>
        <taxon>Bacteria</taxon>
        <taxon>Pseudomonadati</taxon>
        <taxon>Pseudomonadota</taxon>
        <taxon>Alphaproteobacteria</taxon>
        <taxon>Acetobacterales</taxon>
        <taxon>Roseomonadaceae</taxon>
        <taxon>Roseomonas</taxon>
    </lineage>
</organism>
<dbReference type="RefSeq" id="WP_120637640.1">
    <property type="nucleotide sequence ID" value="NZ_RAQU01000029.1"/>
</dbReference>
<dbReference type="OrthoDB" id="2986495at2"/>
<dbReference type="InterPro" id="IPR046373">
    <property type="entry name" value="Acyl-CoA_Oxase/DH_mid-dom_sf"/>
</dbReference>
<dbReference type="Proteomes" id="UP000274097">
    <property type="component" value="Unassembled WGS sequence"/>
</dbReference>
<evidence type="ECO:0000259" key="4">
    <source>
        <dbReference type="Pfam" id="PF02771"/>
    </source>
</evidence>
<feature type="domain" description="Acyl-CoA dehydrogenase/oxidase N-terminal" evidence="4">
    <location>
        <begin position="19"/>
        <end position="88"/>
    </location>
</feature>
<dbReference type="Pfam" id="PF08028">
    <property type="entry name" value="Acyl-CoA_dh_2"/>
    <property type="match status" value="1"/>
</dbReference>
<dbReference type="AlphaFoldDB" id="A0A3A9JVQ1"/>
<dbReference type="GO" id="GO:0016627">
    <property type="term" value="F:oxidoreductase activity, acting on the CH-CH group of donors"/>
    <property type="evidence" value="ECO:0007669"/>
    <property type="project" value="InterPro"/>
</dbReference>
<dbReference type="EMBL" id="RAQU01000029">
    <property type="protein sequence ID" value="RKK04888.1"/>
    <property type="molecule type" value="Genomic_DNA"/>
</dbReference>
<dbReference type="PIRSF" id="PIRSF016578">
    <property type="entry name" value="HsaA"/>
    <property type="match status" value="1"/>
</dbReference>
<keyword evidence="2" id="KW-0560">Oxidoreductase</keyword>
<name>A0A3A9JVQ1_9PROT</name>
<dbReference type="CDD" id="cd00567">
    <property type="entry name" value="ACAD"/>
    <property type="match status" value="1"/>
</dbReference>
<evidence type="ECO:0000313" key="7">
    <source>
        <dbReference type="EMBL" id="RMI25021.1"/>
    </source>
</evidence>
<evidence type="ECO:0000313" key="8">
    <source>
        <dbReference type="Proteomes" id="UP000274097"/>
    </source>
</evidence>
<dbReference type="InterPro" id="IPR006091">
    <property type="entry name" value="Acyl-CoA_Oxase/DH_mid-dom"/>
</dbReference>
<evidence type="ECO:0000256" key="2">
    <source>
        <dbReference type="ARBA" id="ARBA00023002"/>
    </source>
</evidence>
<proteinExistence type="predicted"/>
<dbReference type="InterPro" id="IPR013786">
    <property type="entry name" value="AcylCoA_DH/ox_N"/>
</dbReference>
<dbReference type="Gene3D" id="1.20.140.10">
    <property type="entry name" value="Butyryl-CoA Dehydrogenase, subunit A, domain 3"/>
    <property type="match status" value="1"/>
</dbReference>
<comment type="caution">
    <text evidence="6">The sequence shown here is derived from an EMBL/GenBank/DDBJ whole genome shotgun (WGS) entry which is preliminary data.</text>
</comment>
<dbReference type="Pfam" id="PF02770">
    <property type="entry name" value="Acyl-CoA_dh_M"/>
    <property type="match status" value="1"/>
</dbReference>